<evidence type="ECO:0000313" key="1">
    <source>
        <dbReference type="EMBL" id="KAL0277021.1"/>
    </source>
</evidence>
<name>A0AAW2I515_9NEOP</name>
<organism evidence="1">
    <name type="scientific">Menopon gallinae</name>
    <name type="common">poultry shaft louse</name>
    <dbReference type="NCBI Taxonomy" id="328185"/>
    <lineage>
        <taxon>Eukaryota</taxon>
        <taxon>Metazoa</taxon>
        <taxon>Ecdysozoa</taxon>
        <taxon>Arthropoda</taxon>
        <taxon>Hexapoda</taxon>
        <taxon>Insecta</taxon>
        <taxon>Pterygota</taxon>
        <taxon>Neoptera</taxon>
        <taxon>Paraneoptera</taxon>
        <taxon>Psocodea</taxon>
        <taxon>Troctomorpha</taxon>
        <taxon>Phthiraptera</taxon>
        <taxon>Amblycera</taxon>
        <taxon>Menoponidae</taxon>
        <taxon>Menopon</taxon>
    </lineage>
</organism>
<dbReference type="EMBL" id="JARGDH010000002">
    <property type="protein sequence ID" value="KAL0277021.1"/>
    <property type="molecule type" value="Genomic_DNA"/>
</dbReference>
<gene>
    <name evidence="1" type="ORF">PYX00_004450</name>
</gene>
<dbReference type="AlphaFoldDB" id="A0AAW2I515"/>
<accession>A0AAW2I515</accession>
<sequence length="72" mass="8487">MLATFSSYRKRGKLISHLHQPYPLPNPPAEVFLRFYSYSWRMITTTTLSSLRLREEMILLVDVNVVDDDARE</sequence>
<protein>
    <submittedName>
        <fullName evidence="1">Uncharacterized protein</fullName>
    </submittedName>
</protein>
<comment type="caution">
    <text evidence="1">The sequence shown here is derived from an EMBL/GenBank/DDBJ whole genome shotgun (WGS) entry which is preliminary data.</text>
</comment>
<proteinExistence type="predicted"/>
<reference evidence="1" key="1">
    <citation type="journal article" date="2024" name="Gigascience">
        <title>Chromosome-level genome of the poultry shaft louse Menopon gallinae provides insight into the host-switching and adaptive evolution of parasitic lice.</title>
        <authorList>
            <person name="Xu Y."/>
            <person name="Ma L."/>
            <person name="Liu S."/>
            <person name="Liang Y."/>
            <person name="Liu Q."/>
            <person name="He Z."/>
            <person name="Tian L."/>
            <person name="Duan Y."/>
            <person name="Cai W."/>
            <person name="Li H."/>
            <person name="Song F."/>
        </authorList>
    </citation>
    <scope>NUCLEOTIDE SEQUENCE</scope>
    <source>
        <strain evidence="1">Cailab_2023a</strain>
    </source>
</reference>